<comment type="caution">
    <text evidence="9">The sequence shown here is derived from an EMBL/GenBank/DDBJ whole genome shotgun (WGS) entry which is preliminary data.</text>
</comment>
<dbReference type="GO" id="GO:0005886">
    <property type="term" value="C:plasma membrane"/>
    <property type="evidence" value="ECO:0007669"/>
    <property type="project" value="UniProtKB-SubCell"/>
</dbReference>
<dbReference type="EMBL" id="QYUO01000001">
    <property type="protein sequence ID" value="RJF99892.1"/>
    <property type="molecule type" value="Genomic_DNA"/>
</dbReference>
<keyword evidence="4" id="KW-0564">Palmitate</keyword>
<evidence type="ECO:0000256" key="1">
    <source>
        <dbReference type="ARBA" id="ARBA00022729"/>
    </source>
</evidence>
<evidence type="ECO:0000313" key="9">
    <source>
        <dbReference type="EMBL" id="RJF99892.1"/>
    </source>
</evidence>
<dbReference type="GO" id="GO:0042834">
    <property type="term" value="F:peptidoglycan binding"/>
    <property type="evidence" value="ECO:0007669"/>
    <property type="project" value="InterPro"/>
</dbReference>
<dbReference type="GO" id="GO:0008932">
    <property type="term" value="F:lytic endotransglycosylase activity"/>
    <property type="evidence" value="ECO:0007669"/>
    <property type="project" value="UniProtKB-UniRule"/>
</dbReference>
<feature type="compositionally biased region" description="Low complexity" evidence="6">
    <location>
        <begin position="35"/>
        <end position="55"/>
    </location>
</feature>
<dbReference type="Pfam" id="PF03330">
    <property type="entry name" value="DPBB_1"/>
    <property type="match status" value="1"/>
</dbReference>
<keyword evidence="10" id="KW-1185">Reference proteome</keyword>
<keyword evidence="4" id="KW-1003">Cell membrane</keyword>
<dbReference type="GO" id="GO:0071555">
    <property type="term" value="P:cell wall organization"/>
    <property type="evidence" value="ECO:0007669"/>
    <property type="project" value="UniProtKB-KW"/>
</dbReference>
<name>A0A3A3FUQ0_9BURK</name>
<dbReference type="NCBIfam" id="TIGR00413">
    <property type="entry name" value="rlpA"/>
    <property type="match status" value="1"/>
</dbReference>
<dbReference type="PROSITE" id="PS51724">
    <property type="entry name" value="SPOR"/>
    <property type="match status" value="1"/>
</dbReference>
<sequence>MRIQARRYQGVARLLLIMLPPLALIGCNSVPVNPPAAEKSASPAPATKSSSSTLPVLPRAGSGRGGYYMDDGPGDSPPEGLLDTPDAEPRIEPYYARNSRPYVVFGKTYTPMTDERPFKQRGVGSWYGKKFHGQKTASGELYDMYKMTAAHPTLPIPSYVRVTNLSNGKQVIVRVNDRGPFHSGRIIDLSYTAALKLGYLSNGSSQLEVERLLPDDIARMNSGAAAKRVADMPVSQTNVKPVTSQAGAVVEATPVALTNDTSTFALPETVLATADAAMGIVPAVVTSTGSIGAGARPGSAYYLQLGAYAQATNADSVRARLMQQTAGKLETIEIVGSGPVHRLFGGPFATRAEAAAVAVQLQESGMKPVIVQR</sequence>
<dbReference type="SUPFAM" id="SSF50685">
    <property type="entry name" value="Barwin-like endoglucanases"/>
    <property type="match status" value="1"/>
</dbReference>
<proteinExistence type="inferred from homology"/>
<dbReference type="CDD" id="cd22268">
    <property type="entry name" value="DPBB_RlpA-like"/>
    <property type="match status" value="1"/>
</dbReference>
<evidence type="ECO:0000256" key="6">
    <source>
        <dbReference type="SAM" id="MobiDB-lite"/>
    </source>
</evidence>
<feature type="chain" id="PRO_5017490007" description="Endolytic peptidoglycan transglycosylase RlpA" evidence="7">
    <location>
        <begin position="24"/>
        <end position="373"/>
    </location>
</feature>
<evidence type="ECO:0000256" key="2">
    <source>
        <dbReference type="ARBA" id="ARBA00023239"/>
    </source>
</evidence>
<keyword evidence="2 4" id="KW-0456">Lyase</keyword>
<evidence type="ECO:0000313" key="10">
    <source>
        <dbReference type="Proteomes" id="UP000265955"/>
    </source>
</evidence>
<dbReference type="InterPro" id="IPR009009">
    <property type="entry name" value="RlpA-like_DPBB"/>
</dbReference>
<gene>
    <name evidence="4" type="primary">rlpA</name>
    <name evidence="9" type="ORF">D3871_02440</name>
</gene>
<keyword evidence="3 4" id="KW-0961">Cell wall biogenesis/degradation</keyword>
<dbReference type="AlphaFoldDB" id="A0A3A3FUQ0"/>
<dbReference type="Gene3D" id="3.30.70.1070">
    <property type="entry name" value="Sporulation related repeat"/>
    <property type="match status" value="1"/>
</dbReference>
<evidence type="ECO:0000256" key="3">
    <source>
        <dbReference type="ARBA" id="ARBA00023316"/>
    </source>
</evidence>
<evidence type="ECO:0000256" key="4">
    <source>
        <dbReference type="HAMAP-Rule" id="MF_02071"/>
    </source>
</evidence>
<dbReference type="FunFam" id="2.40.40.10:FF:000003">
    <property type="entry name" value="Endolytic peptidoglycan transglycosylase RlpA"/>
    <property type="match status" value="1"/>
</dbReference>
<dbReference type="PANTHER" id="PTHR34183">
    <property type="entry name" value="ENDOLYTIC PEPTIDOGLYCAN TRANSGLYCOSYLASE RLPA"/>
    <property type="match status" value="1"/>
</dbReference>
<comment type="similarity">
    <text evidence="4 5">Belongs to the RlpA family.</text>
</comment>
<dbReference type="InterPro" id="IPR034718">
    <property type="entry name" value="RlpA"/>
</dbReference>
<comment type="subcellular location">
    <subcellularLocation>
        <location evidence="4">Cell membrane</location>
        <topology evidence="4">Lipid-anchor</topology>
    </subcellularLocation>
</comment>
<dbReference type="PROSITE" id="PS51257">
    <property type="entry name" value="PROKAR_LIPOPROTEIN"/>
    <property type="match status" value="1"/>
</dbReference>
<feature type="region of interest" description="Disordered" evidence="6">
    <location>
        <begin position="34"/>
        <end position="87"/>
    </location>
</feature>
<accession>A0A3A3FUQ0</accession>
<dbReference type="InterPro" id="IPR036680">
    <property type="entry name" value="SPOR-like_sf"/>
</dbReference>
<keyword evidence="4" id="KW-0472">Membrane</keyword>
<feature type="domain" description="SPOR" evidence="8">
    <location>
        <begin position="295"/>
        <end position="373"/>
    </location>
</feature>
<feature type="signal peptide" evidence="7">
    <location>
        <begin position="1"/>
        <end position="23"/>
    </location>
</feature>
<dbReference type="SUPFAM" id="SSF110997">
    <property type="entry name" value="Sporulation related repeat"/>
    <property type="match status" value="1"/>
</dbReference>
<dbReference type="Gene3D" id="2.40.40.10">
    <property type="entry name" value="RlpA-like domain"/>
    <property type="match status" value="1"/>
</dbReference>
<evidence type="ECO:0000256" key="7">
    <source>
        <dbReference type="SAM" id="SignalP"/>
    </source>
</evidence>
<evidence type="ECO:0000259" key="8">
    <source>
        <dbReference type="PROSITE" id="PS51724"/>
    </source>
</evidence>
<evidence type="ECO:0000256" key="5">
    <source>
        <dbReference type="RuleBase" id="RU003495"/>
    </source>
</evidence>
<dbReference type="RefSeq" id="WP_119769836.1">
    <property type="nucleotide sequence ID" value="NZ_QYUO01000001.1"/>
</dbReference>
<dbReference type="InterPro" id="IPR012997">
    <property type="entry name" value="RplA"/>
</dbReference>
<dbReference type="Pfam" id="PF05036">
    <property type="entry name" value="SPOR"/>
    <property type="match status" value="1"/>
</dbReference>
<keyword evidence="1 7" id="KW-0732">Signal</keyword>
<dbReference type="HAMAP" id="MF_02071">
    <property type="entry name" value="RlpA"/>
    <property type="match status" value="1"/>
</dbReference>
<dbReference type="InterPro" id="IPR007730">
    <property type="entry name" value="SPOR-like_dom"/>
</dbReference>
<protein>
    <recommendedName>
        <fullName evidence="4">Endolytic peptidoglycan transglycosylase RlpA</fullName>
        <ecNumber evidence="4">4.2.2.-</ecNumber>
    </recommendedName>
</protein>
<dbReference type="InterPro" id="IPR036908">
    <property type="entry name" value="RlpA-like_sf"/>
</dbReference>
<dbReference type="PANTHER" id="PTHR34183:SF1">
    <property type="entry name" value="ENDOLYTIC PEPTIDOGLYCAN TRANSGLYCOSYLASE RLPA"/>
    <property type="match status" value="1"/>
</dbReference>
<organism evidence="9 10">
    <name type="scientific">Noviherbaspirillum saxi</name>
    <dbReference type="NCBI Taxonomy" id="2320863"/>
    <lineage>
        <taxon>Bacteria</taxon>
        <taxon>Pseudomonadati</taxon>
        <taxon>Pseudomonadota</taxon>
        <taxon>Betaproteobacteria</taxon>
        <taxon>Burkholderiales</taxon>
        <taxon>Oxalobacteraceae</taxon>
        <taxon>Noviherbaspirillum</taxon>
    </lineage>
</organism>
<dbReference type="GO" id="GO:0000270">
    <property type="term" value="P:peptidoglycan metabolic process"/>
    <property type="evidence" value="ECO:0007669"/>
    <property type="project" value="UniProtKB-UniRule"/>
</dbReference>
<dbReference type="EC" id="4.2.2.-" evidence="4"/>
<keyword evidence="4" id="KW-0449">Lipoprotein</keyword>
<dbReference type="Proteomes" id="UP000265955">
    <property type="component" value="Unassembled WGS sequence"/>
</dbReference>
<dbReference type="OrthoDB" id="9779128at2"/>
<comment type="function">
    <text evidence="4">Lytic transglycosylase with a strong preference for naked glycan strands that lack stem peptides.</text>
</comment>
<reference evidence="10" key="1">
    <citation type="submission" date="2018-09" db="EMBL/GenBank/DDBJ databases">
        <authorList>
            <person name="Zhu H."/>
        </authorList>
    </citation>
    <scope>NUCLEOTIDE SEQUENCE [LARGE SCALE GENOMIC DNA]</scope>
    <source>
        <strain evidence="10">K1R23-30</strain>
    </source>
</reference>